<dbReference type="GO" id="GO:0006537">
    <property type="term" value="P:glutamate biosynthetic process"/>
    <property type="evidence" value="ECO:0007669"/>
    <property type="project" value="UniProtKB-KW"/>
</dbReference>
<dbReference type="InterPro" id="IPR023753">
    <property type="entry name" value="FAD/NAD-binding_dom"/>
</dbReference>
<sequence length="484" mass="53307">MGKVTGFMEFGRIEEAHLEPKERIKNYREFTITLADDQARQQGARCMDCGIPFCNNACPVGNLIPDFNDQVYHGMDEEALEKIHATNNFPEFTGRVCPALCEPACSLGLIREPVGIRSIERFIIEKGWENGWVIPQPAAHKTGRKVAVVGSGPAGLAAAQQLVRAGHEVTVFEKNDRIGGLLRYGIPDFKLEKQVIDRRLEQMKAEGVVFRTGVLVGKTVPSSIQNMATETVDPDVLKQEFDAVILACGAEQPRELDVPGADLQGVCFAMEYLCAQNKRDAGEKSRNRLDAAGKRVVIIGGGDTGSDCVGVANRQKAASILQFDRNARLPDHVDKSMVWPYWPKQFRTSSSQEEGCDREFGIMTKRIEGKRGKVEKIIVCRVEQVGRTYVEIPGSEYEIPADMVILAMGFSGPAAPVLDAFGVEKDMAGNALAKPEGDMRFMTSVDKVFAAGDVRRGQSLVVWALHEGRECAEAVDRFLTEKEL</sequence>
<dbReference type="Pfam" id="PF07992">
    <property type="entry name" value="Pyr_redox_2"/>
    <property type="match status" value="1"/>
</dbReference>
<dbReference type="RefSeq" id="WP_269316210.1">
    <property type="nucleotide sequence ID" value="NZ_CP098251.1"/>
</dbReference>
<dbReference type="Proteomes" id="UP001164819">
    <property type="component" value="Chromosome"/>
</dbReference>
<dbReference type="SUPFAM" id="SSF51971">
    <property type="entry name" value="Nucleotide-binding domain"/>
    <property type="match status" value="2"/>
</dbReference>
<dbReference type="InterPro" id="IPR006005">
    <property type="entry name" value="Glut_synth_ssu1"/>
</dbReference>
<reference evidence="6" key="1">
    <citation type="journal article" date="2022" name="Front. Microbiol.">
        <title>New perspectives on an old grouping: The genomic and phenotypic variability of Oxalobacter formigenes and the implications for calcium oxalate stone prevention.</title>
        <authorList>
            <person name="Chmiel J.A."/>
            <person name="Carr C."/>
            <person name="Stuivenberg G.A."/>
            <person name="Venema R."/>
            <person name="Chanyi R.M."/>
            <person name="Al K.F."/>
            <person name="Giguere D."/>
            <person name="Say H."/>
            <person name="Akouris P.P."/>
            <person name="Dominguez Romero S.A."/>
            <person name="Kwong A."/>
            <person name="Tai V."/>
            <person name="Koval S.F."/>
            <person name="Razvi H."/>
            <person name="Bjazevic J."/>
            <person name="Burton J.P."/>
        </authorList>
    </citation>
    <scope>NUCLEOTIDE SEQUENCE</scope>
    <source>
        <strain evidence="6">OxK</strain>
    </source>
</reference>
<dbReference type="InterPro" id="IPR009051">
    <property type="entry name" value="Helical_ferredxn"/>
</dbReference>
<dbReference type="PANTHER" id="PTHR43100:SF1">
    <property type="entry name" value="GLUTAMATE SYNTHASE [NADPH] SMALL CHAIN"/>
    <property type="match status" value="1"/>
</dbReference>
<evidence type="ECO:0000256" key="1">
    <source>
        <dbReference type="ARBA" id="ARBA00022605"/>
    </source>
</evidence>
<gene>
    <name evidence="6" type="ORF">NB646_03525</name>
</gene>
<evidence type="ECO:0000313" key="6">
    <source>
        <dbReference type="EMBL" id="WAV91822.1"/>
    </source>
</evidence>
<name>A0A9E9LCE8_9BURK</name>
<dbReference type="EMBL" id="CP098251">
    <property type="protein sequence ID" value="WAV91822.1"/>
    <property type="molecule type" value="Genomic_DNA"/>
</dbReference>
<evidence type="ECO:0000256" key="4">
    <source>
        <dbReference type="ARBA" id="ARBA00029440"/>
    </source>
</evidence>
<dbReference type="Pfam" id="PF14691">
    <property type="entry name" value="Fer4_20"/>
    <property type="match status" value="1"/>
</dbReference>
<dbReference type="GO" id="GO:0016639">
    <property type="term" value="F:oxidoreductase activity, acting on the CH-NH2 group of donors, NAD or NADP as acceptor"/>
    <property type="evidence" value="ECO:0007669"/>
    <property type="project" value="InterPro"/>
</dbReference>
<dbReference type="GO" id="GO:0051536">
    <property type="term" value="F:iron-sulfur cluster binding"/>
    <property type="evidence" value="ECO:0007669"/>
    <property type="project" value="InterPro"/>
</dbReference>
<keyword evidence="1" id="KW-0028">Amino-acid biosynthesis</keyword>
<evidence type="ECO:0000256" key="2">
    <source>
        <dbReference type="ARBA" id="ARBA00023002"/>
    </source>
</evidence>
<organism evidence="6">
    <name type="scientific">Oxalobacter aliiformigenes</name>
    <dbReference type="NCBI Taxonomy" id="2946593"/>
    <lineage>
        <taxon>Bacteria</taxon>
        <taxon>Pseudomonadati</taxon>
        <taxon>Pseudomonadota</taxon>
        <taxon>Betaproteobacteria</taxon>
        <taxon>Burkholderiales</taxon>
        <taxon>Oxalobacteraceae</taxon>
        <taxon>Oxalobacter</taxon>
    </lineage>
</organism>
<dbReference type="PROSITE" id="PS51379">
    <property type="entry name" value="4FE4S_FER_2"/>
    <property type="match status" value="1"/>
</dbReference>
<dbReference type="Gene3D" id="3.40.50.720">
    <property type="entry name" value="NAD(P)-binding Rossmann-like Domain"/>
    <property type="match status" value="1"/>
</dbReference>
<protein>
    <submittedName>
        <fullName evidence="6">Glutamate synthase subunit beta</fullName>
    </submittedName>
</protein>
<dbReference type="AlphaFoldDB" id="A0A9E9LCE8"/>
<keyword evidence="3" id="KW-0314">Glutamate biosynthesis</keyword>
<dbReference type="InterPro" id="IPR051394">
    <property type="entry name" value="Glutamate_Synthase"/>
</dbReference>
<dbReference type="InterPro" id="IPR036188">
    <property type="entry name" value="FAD/NAD-bd_sf"/>
</dbReference>
<proteinExistence type="predicted"/>
<comment type="pathway">
    <text evidence="4">Amino-acid biosynthesis.</text>
</comment>
<dbReference type="InterPro" id="IPR028261">
    <property type="entry name" value="DPD_II"/>
</dbReference>
<dbReference type="InterPro" id="IPR017896">
    <property type="entry name" value="4Fe4S_Fe-S-bd"/>
</dbReference>
<dbReference type="PANTHER" id="PTHR43100">
    <property type="entry name" value="GLUTAMATE SYNTHASE [NADPH] SMALL CHAIN"/>
    <property type="match status" value="1"/>
</dbReference>
<evidence type="ECO:0000256" key="3">
    <source>
        <dbReference type="ARBA" id="ARBA00023164"/>
    </source>
</evidence>
<dbReference type="SUPFAM" id="SSF46548">
    <property type="entry name" value="alpha-helical ferredoxin"/>
    <property type="match status" value="1"/>
</dbReference>
<feature type="domain" description="4Fe-4S ferredoxin-type" evidence="5">
    <location>
        <begin position="37"/>
        <end position="68"/>
    </location>
</feature>
<evidence type="ECO:0000259" key="5">
    <source>
        <dbReference type="PROSITE" id="PS51379"/>
    </source>
</evidence>
<dbReference type="Gene3D" id="3.50.50.60">
    <property type="entry name" value="FAD/NAD(P)-binding domain"/>
    <property type="match status" value="1"/>
</dbReference>
<dbReference type="NCBIfam" id="TIGR01317">
    <property type="entry name" value="GOGAT_sm_gam"/>
    <property type="match status" value="1"/>
</dbReference>
<dbReference type="PRINTS" id="PR00419">
    <property type="entry name" value="ADXRDTASE"/>
</dbReference>
<dbReference type="Gene3D" id="1.10.1060.10">
    <property type="entry name" value="Alpha-helical ferredoxin"/>
    <property type="match status" value="1"/>
</dbReference>
<accession>A0A9E9LCE8</accession>
<keyword evidence="2" id="KW-0560">Oxidoreductase</keyword>